<feature type="region of interest" description="Disordered" evidence="1">
    <location>
        <begin position="94"/>
        <end position="122"/>
    </location>
</feature>
<name>A0A7J5ZTP8_AMEME</name>
<protein>
    <submittedName>
        <fullName evidence="2">Uncharacterized protein</fullName>
    </submittedName>
</protein>
<sequence>MWTSHFAGTYTLMHCQHVGTHEGTPTHLDVCVADVSRVCAAIDSGNRIPGRRWARSAPSALFYDVVVLTLARDGRGFRREQGAGLTRQRIDINPIARRSPSSTQVAQRQVHDHADSRGVAQRQPDWSFNLKSTGLPV</sequence>
<keyword evidence="3" id="KW-1185">Reference proteome</keyword>
<gene>
    <name evidence="2" type="ORF">AMELA_G00265020</name>
</gene>
<evidence type="ECO:0000313" key="2">
    <source>
        <dbReference type="EMBL" id="KAF4072618.1"/>
    </source>
</evidence>
<dbReference type="Proteomes" id="UP000593565">
    <property type="component" value="Unassembled WGS sequence"/>
</dbReference>
<evidence type="ECO:0000256" key="1">
    <source>
        <dbReference type="SAM" id="MobiDB-lite"/>
    </source>
</evidence>
<evidence type="ECO:0000313" key="3">
    <source>
        <dbReference type="Proteomes" id="UP000593565"/>
    </source>
</evidence>
<dbReference type="AlphaFoldDB" id="A0A7J5ZTP8"/>
<proteinExistence type="predicted"/>
<dbReference type="EMBL" id="JAAGNN010000025">
    <property type="protein sequence ID" value="KAF4072618.1"/>
    <property type="molecule type" value="Genomic_DNA"/>
</dbReference>
<accession>A0A7J5ZTP8</accession>
<reference evidence="2 3" key="1">
    <citation type="submission" date="2020-02" db="EMBL/GenBank/DDBJ databases">
        <title>A chromosome-scale genome assembly of the black bullhead catfish (Ameiurus melas).</title>
        <authorList>
            <person name="Wen M."/>
            <person name="Zham M."/>
            <person name="Cabau C."/>
            <person name="Klopp C."/>
            <person name="Donnadieu C."/>
            <person name="Roques C."/>
            <person name="Bouchez O."/>
            <person name="Lampietro C."/>
            <person name="Jouanno E."/>
            <person name="Herpin A."/>
            <person name="Louis A."/>
            <person name="Berthelot C."/>
            <person name="Parey E."/>
            <person name="Roest-Crollius H."/>
            <person name="Braasch I."/>
            <person name="Postlethwait J."/>
            <person name="Robinson-Rechavi M."/>
            <person name="Echchiki A."/>
            <person name="Begum T."/>
            <person name="Montfort J."/>
            <person name="Schartl M."/>
            <person name="Bobe J."/>
            <person name="Guiguen Y."/>
        </authorList>
    </citation>
    <scope>NUCLEOTIDE SEQUENCE [LARGE SCALE GENOMIC DNA]</scope>
    <source>
        <strain evidence="2">M_S1</strain>
        <tissue evidence="2">Blood</tissue>
    </source>
</reference>
<organism evidence="2 3">
    <name type="scientific">Ameiurus melas</name>
    <name type="common">Black bullhead</name>
    <name type="synonym">Silurus melas</name>
    <dbReference type="NCBI Taxonomy" id="219545"/>
    <lineage>
        <taxon>Eukaryota</taxon>
        <taxon>Metazoa</taxon>
        <taxon>Chordata</taxon>
        <taxon>Craniata</taxon>
        <taxon>Vertebrata</taxon>
        <taxon>Euteleostomi</taxon>
        <taxon>Actinopterygii</taxon>
        <taxon>Neopterygii</taxon>
        <taxon>Teleostei</taxon>
        <taxon>Ostariophysi</taxon>
        <taxon>Siluriformes</taxon>
        <taxon>Ictaluridae</taxon>
        <taxon>Ameiurus</taxon>
    </lineage>
</organism>
<comment type="caution">
    <text evidence="2">The sequence shown here is derived from an EMBL/GenBank/DDBJ whole genome shotgun (WGS) entry which is preliminary data.</text>
</comment>